<sequence length="63" mass="6856">MSGDGLTVLNICLLVMIALGVLVAVVLELYSVFADKSGQCADNRRQFEEPKSALYFLWIGGYG</sequence>
<accession>A0ACA6AWN5</accession>
<protein>
    <submittedName>
        <fullName evidence="1">Uncharacterized protein</fullName>
    </submittedName>
</protein>
<organism evidence="1 2">
    <name type="scientific">Ehrlichia canis (strain Jake)</name>
    <dbReference type="NCBI Taxonomy" id="269484"/>
    <lineage>
        <taxon>Bacteria</taxon>
        <taxon>Pseudomonadati</taxon>
        <taxon>Pseudomonadota</taxon>
        <taxon>Alphaproteobacteria</taxon>
        <taxon>Rickettsiales</taxon>
        <taxon>Anaplasmataceae</taxon>
        <taxon>Ehrlichia</taxon>
    </lineage>
</organism>
<dbReference type="Proteomes" id="UP000000435">
    <property type="component" value="Chromosome"/>
</dbReference>
<reference evidence="2" key="1">
    <citation type="journal article" date="2006" name="J. Bacteriol.">
        <title>The genome of the obligately intracellular bacterium Ehrlichia canis reveals themes of complex membrane structure and immune evasion strategies.</title>
        <authorList>
            <person name="Mavromatis K."/>
            <person name="Doyle C.K."/>
            <person name="Lykidis A."/>
            <person name="Ivanova N."/>
            <person name="Francino M.P."/>
            <person name="Chain P."/>
            <person name="Shin M."/>
            <person name="Malfatti S."/>
            <person name="Larimer F."/>
            <person name="Copeland A."/>
            <person name="Detter J.C."/>
            <person name="Land M."/>
            <person name="Richardson P.M."/>
            <person name="Yu X.J."/>
            <person name="Walker D.H."/>
            <person name="McBride J.W."/>
            <person name="Kyrpides N.C."/>
        </authorList>
    </citation>
    <scope>NUCLEOTIDE SEQUENCE [LARGE SCALE GENOMIC DNA]</scope>
    <source>
        <strain evidence="2">Jake</strain>
    </source>
</reference>
<proteinExistence type="predicted"/>
<evidence type="ECO:0000313" key="2">
    <source>
        <dbReference type="Proteomes" id="UP000000435"/>
    </source>
</evidence>
<evidence type="ECO:0000313" key="1">
    <source>
        <dbReference type="EMBL" id="AAZ68800.1"/>
    </source>
</evidence>
<gene>
    <name evidence="1" type="ordered locus">Ecaj_0769</name>
</gene>
<name>A0ACA6AWN5_EHRCJ</name>
<keyword evidence="2" id="KW-1185">Reference proteome</keyword>
<dbReference type="EMBL" id="CP000107">
    <property type="protein sequence ID" value="AAZ68800.1"/>
    <property type="molecule type" value="Genomic_DNA"/>
</dbReference>